<gene>
    <name evidence="1" type="ORF">PROFUN_03737</name>
</gene>
<dbReference type="PANTHER" id="PTHR15004:SF0">
    <property type="entry name" value="GLUTAMYL-TRNA(GLN) AMIDOTRANSFERASE SUBUNIT C, MITOCHONDRIAL"/>
    <property type="match status" value="1"/>
</dbReference>
<sequence length="150" mass="16813">MIQTGLLCRWASLSKRKMATINIQHKPFKGFEQPTWSVSIFLNKPENTDTISAERVRQLASSTKIKVTEESVEGLVTDLRQILGFVGQLSSASAEGVEPLITPIEECIQVTDNRWREDVSTVTDTKDVMGHTKNVHRSYFTSPNVKDPPP</sequence>
<dbReference type="InterPro" id="IPR036113">
    <property type="entry name" value="Asp/Glu-ADT_sf_sub_c"/>
</dbReference>
<organism evidence="1 2">
    <name type="scientific">Planoprotostelium fungivorum</name>
    <dbReference type="NCBI Taxonomy" id="1890364"/>
    <lineage>
        <taxon>Eukaryota</taxon>
        <taxon>Amoebozoa</taxon>
        <taxon>Evosea</taxon>
        <taxon>Variosea</taxon>
        <taxon>Cavosteliida</taxon>
        <taxon>Cavosteliaceae</taxon>
        <taxon>Planoprotostelium</taxon>
    </lineage>
</organism>
<proteinExistence type="predicted"/>
<dbReference type="SUPFAM" id="SSF141000">
    <property type="entry name" value="Glu-tRNAGln amidotransferase C subunit"/>
    <property type="match status" value="1"/>
</dbReference>
<dbReference type="Proteomes" id="UP000241769">
    <property type="component" value="Unassembled WGS sequence"/>
</dbReference>
<dbReference type="NCBIfam" id="TIGR00135">
    <property type="entry name" value="gatC"/>
    <property type="match status" value="1"/>
</dbReference>
<dbReference type="InterPro" id="IPR003837">
    <property type="entry name" value="GatC"/>
</dbReference>
<dbReference type="PANTHER" id="PTHR15004">
    <property type="entry name" value="GLUTAMYL-TRNA(GLN) AMIDOTRANSFERASE SUBUNIT C, MITOCHONDRIAL"/>
    <property type="match status" value="1"/>
</dbReference>
<evidence type="ECO:0000313" key="1">
    <source>
        <dbReference type="EMBL" id="PRP82047.1"/>
    </source>
</evidence>
<dbReference type="GO" id="GO:0070681">
    <property type="term" value="P:glutaminyl-tRNAGln biosynthesis via transamidation"/>
    <property type="evidence" value="ECO:0007669"/>
    <property type="project" value="TreeGrafter"/>
</dbReference>
<dbReference type="GO" id="GO:0005739">
    <property type="term" value="C:mitochondrion"/>
    <property type="evidence" value="ECO:0007669"/>
    <property type="project" value="TreeGrafter"/>
</dbReference>
<accession>A0A2P6NDL6</accession>
<dbReference type="OrthoDB" id="5394539at2759"/>
<name>A0A2P6NDL6_9EUKA</name>
<keyword evidence="2" id="KW-1185">Reference proteome</keyword>
<protein>
    <submittedName>
        <fullName evidence="1">Glutamyl-tRNA(Gln) amidotransferase subunit C</fullName>
    </submittedName>
</protein>
<comment type="caution">
    <text evidence="1">The sequence shown here is derived from an EMBL/GenBank/DDBJ whole genome shotgun (WGS) entry which is preliminary data.</text>
</comment>
<dbReference type="InParanoid" id="A0A2P6NDL6"/>
<dbReference type="GO" id="GO:0030956">
    <property type="term" value="C:glutamyl-tRNA(Gln) amidotransferase complex"/>
    <property type="evidence" value="ECO:0007669"/>
    <property type="project" value="TreeGrafter"/>
</dbReference>
<keyword evidence="1" id="KW-0808">Transferase</keyword>
<dbReference type="GO" id="GO:0016740">
    <property type="term" value="F:transferase activity"/>
    <property type="evidence" value="ECO:0007669"/>
    <property type="project" value="UniProtKB-KW"/>
</dbReference>
<dbReference type="GO" id="GO:0006450">
    <property type="term" value="P:regulation of translational fidelity"/>
    <property type="evidence" value="ECO:0007669"/>
    <property type="project" value="InterPro"/>
</dbReference>
<reference evidence="1 2" key="1">
    <citation type="journal article" date="2018" name="Genome Biol. Evol.">
        <title>Multiple Roots of Fruiting Body Formation in Amoebozoa.</title>
        <authorList>
            <person name="Hillmann F."/>
            <person name="Forbes G."/>
            <person name="Novohradska S."/>
            <person name="Ferling I."/>
            <person name="Riege K."/>
            <person name="Groth M."/>
            <person name="Westermann M."/>
            <person name="Marz M."/>
            <person name="Spaller T."/>
            <person name="Winckler T."/>
            <person name="Schaap P."/>
            <person name="Glockner G."/>
        </authorList>
    </citation>
    <scope>NUCLEOTIDE SEQUENCE [LARGE SCALE GENOMIC DNA]</scope>
    <source>
        <strain evidence="1 2">Jena</strain>
    </source>
</reference>
<dbReference type="AlphaFoldDB" id="A0A2P6NDL6"/>
<dbReference type="Gene3D" id="1.10.20.60">
    <property type="entry name" value="Glu-tRNAGln amidotransferase C subunit, N-terminal domain"/>
    <property type="match status" value="1"/>
</dbReference>
<dbReference type="EMBL" id="MDYQ01000111">
    <property type="protein sequence ID" value="PRP82047.1"/>
    <property type="molecule type" value="Genomic_DNA"/>
</dbReference>
<dbReference type="Pfam" id="PF02686">
    <property type="entry name" value="GatC"/>
    <property type="match status" value="1"/>
</dbReference>
<evidence type="ECO:0000313" key="2">
    <source>
        <dbReference type="Proteomes" id="UP000241769"/>
    </source>
</evidence>
<dbReference type="GO" id="GO:0032543">
    <property type="term" value="P:mitochondrial translation"/>
    <property type="evidence" value="ECO:0007669"/>
    <property type="project" value="TreeGrafter"/>
</dbReference>